<evidence type="ECO:0000256" key="1">
    <source>
        <dbReference type="SAM" id="Phobius"/>
    </source>
</evidence>
<dbReference type="EMBL" id="FWXD01000016">
    <property type="protein sequence ID" value="SMC27324.1"/>
    <property type="molecule type" value="Genomic_DNA"/>
</dbReference>
<dbReference type="OrthoDB" id="8596260at2"/>
<name>A0A1W1XTY5_9NEIS</name>
<protein>
    <submittedName>
        <fullName evidence="2">Uncharacterized membrane protein</fullName>
    </submittedName>
</protein>
<evidence type="ECO:0000313" key="3">
    <source>
        <dbReference type="Proteomes" id="UP000192761"/>
    </source>
</evidence>
<dbReference type="InterPro" id="IPR018750">
    <property type="entry name" value="DUF2306_membrane"/>
</dbReference>
<proteinExistence type="predicted"/>
<dbReference type="STRING" id="1121001.SAMN02745857_02821"/>
<sequence>MLAPIHAALAVLALLLGALQFMLHKGTRLHRRLGWVWLAAMAATALSSFGLTSLTGHFSAVHLLSLWVLYCLYAAVRHIRRGNVVAHRNFIVGAWLGALGAGIAAVATPGRLLHHWLQTFTV</sequence>
<dbReference type="Pfam" id="PF10067">
    <property type="entry name" value="DUF2306"/>
    <property type="match status" value="1"/>
</dbReference>
<feature type="transmembrane region" description="Helical" evidence="1">
    <location>
        <begin position="6"/>
        <end position="23"/>
    </location>
</feature>
<reference evidence="2 3" key="1">
    <citation type="submission" date="2017-04" db="EMBL/GenBank/DDBJ databases">
        <authorList>
            <person name="Afonso C.L."/>
            <person name="Miller P.J."/>
            <person name="Scott M.A."/>
            <person name="Spackman E."/>
            <person name="Goraichik I."/>
            <person name="Dimitrov K.M."/>
            <person name="Suarez D.L."/>
            <person name="Swayne D.E."/>
        </authorList>
    </citation>
    <scope>NUCLEOTIDE SEQUENCE [LARGE SCALE GENOMIC DNA]</scope>
    <source>
        <strain evidence="2 3">DSM 23236</strain>
    </source>
</reference>
<feature type="transmembrane region" description="Helical" evidence="1">
    <location>
        <begin position="88"/>
        <end position="107"/>
    </location>
</feature>
<keyword evidence="3" id="KW-1185">Reference proteome</keyword>
<accession>A0A1W1XTY5</accession>
<gene>
    <name evidence="2" type="ORF">SAMN02745857_02821</name>
</gene>
<organism evidence="2 3">
    <name type="scientific">Andreprevotia lacus DSM 23236</name>
    <dbReference type="NCBI Taxonomy" id="1121001"/>
    <lineage>
        <taxon>Bacteria</taxon>
        <taxon>Pseudomonadati</taxon>
        <taxon>Pseudomonadota</taxon>
        <taxon>Betaproteobacteria</taxon>
        <taxon>Neisseriales</taxon>
        <taxon>Chitinibacteraceae</taxon>
        <taxon>Andreprevotia</taxon>
    </lineage>
</organism>
<dbReference type="AlphaFoldDB" id="A0A1W1XTY5"/>
<feature type="transmembrane region" description="Helical" evidence="1">
    <location>
        <begin position="58"/>
        <end position="76"/>
    </location>
</feature>
<dbReference type="Proteomes" id="UP000192761">
    <property type="component" value="Unassembled WGS sequence"/>
</dbReference>
<keyword evidence="1" id="KW-0812">Transmembrane</keyword>
<keyword evidence="1" id="KW-1133">Transmembrane helix</keyword>
<feature type="transmembrane region" description="Helical" evidence="1">
    <location>
        <begin position="35"/>
        <end position="52"/>
    </location>
</feature>
<keyword evidence="1" id="KW-0472">Membrane</keyword>
<dbReference type="RefSeq" id="WP_084091448.1">
    <property type="nucleotide sequence ID" value="NZ_FWXD01000016.1"/>
</dbReference>
<evidence type="ECO:0000313" key="2">
    <source>
        <dbReference type="EMBL" id="SMC27324.1"/>
    </source>
</evidence>